<name>A0A316V1S2_9BASI</name>
<feature type="region of interest" description="Disordered" evidence="1">
    <location>
        <begin position="1"/>
        <end position="36"/>
    </location>
</feature>
<dbReference type="OrthoDB" id="2430343at2759"/>
<dbReference type="GO" id="GO:0140580">
    <property type="term" value="F:mitochondrion autophagosome adaptor activity"/>
    <property type="evidence" value="ECO:0007669"/>
    <property type="project" value="InterPro"/>
</dbReference>
<accession>A0A316V1S2</accession>
<dbReference type="InterPro" id="IPR013898">
    <property type="entry name" value="Atg43"/>
</dbReference>
<dbReference type="PANTHER" id="PTHR38699">
    <property type="entry name" value="CHROMOSOME 1, WHOLE GENOME SHOTGUN SEQUENCE"/>
    <property type="match status" value="1"/>
</dbReference>
<dbReference type="Pfam" id="PF08589">
    <property type="entry name" value="ATG43"/>
    <property type="match status" value="1"/>
</dbReference>
<reference evidence="2 3" key="1">
    <citation type="journal article" date="2018" name="Mol. Biol. Evol.">
        <title>Broad Genomic Sampling Reveals a Smut Pathogenic Ancestry of the Fungal Clade Ustilaginomycotina.</title>
        <authorList>
            <person name="Kijpornyongpan T."/>
            <person name="Mondo S.J."/>
            <person name="Barry K."/>
            <person name="Sandor L."/>
            <person name="Lee J."/>
            <person name="Lipzen A."/>
            <person name="Pangilinan J."/>
            <person name="LaButti K."/>
            <person name="Hainaut M."/>
            <person name="Henrissat B."/>
            <person name="Grigoriev I.V."/>
            <person name="Spatafora J.W."/>
            <person name="Aime M.C."/>
        </authorList>
    </citation>
    <scope>NUCLEOTIDE SEQUENCE [LARGE SCALE GENOMIC DNA]</scope>
    <source>
        <strain evidence="2 3">MCA 3882</strain>
    </source>
</reference>
<organism evidence="2 3">
    <name type="scientific">Meira miltonrushii</name>
    <dbReference type="NCBI Taxonomy" id="1280837"/>
    <lineage>
        <taxon>Eukaryota</taxon>
        <taxon>Fungi</taxon>
        <taxon>Dikarya</taxon>
        <taxon>Basidiomycota</taxon>
        <taxon>Ustilaginomycotina</taxon>
        <taxon>Exobasidiomycetes</taxon>
        <taxon>Exobasidiales</taxon>
        <taxon>Brachybasidiaceae</taxon>
        <taxon>Meira</taxon>
    </lineage>
</organism>
<dbReference type="GO" id="GO:0000423">
    <property type="term" value="P:mitophagy"/>
    <property type="evidence" value="ECO:0007669"/>
    <property type="project" value="InterPro"/>
</dbReference>
<dbReference type="InParanoid" id="A0A316V1S2"/>
<dbReference type="GeneID" id="37021528"/>
<feature type="region of interest" description="Disordered" evidence="1">
    <location>
        <begin position="70"/>
        <end position="98"/>
    </location>
</feature>
<feature type="compositionally biased region" description="Polar residues" evidence="1">
    <location>
        <begin position="15"/>
        <end position="24"/>
    </location>
</feature>
<evidence type="ECO:0000256" key="1">
    <source>
        <dbReference type="SAM" id="MobiDB-lite"/>
    </source>
</evidence>
<keyword evidence="3" id="KW-1185">Reference proteome</keyword>
<dbReference type="Proteomes" id="UP000245771">
    <property type="component" value="Unassembled WGS sequence"/>
</dbReference>
<evidence type="ECO:0000313" key="3">
    <source>
        <dbReference type="Proteomes" id="UP000245771"/>
    </source>
</evidence>
<protein>
    <submittedName>
        <fullName evidence="2">Uncharacterized protein</fullName>
    </submittedName>
</protein>
<dbReference type="AlphaFoldDB" id="A0A316V1S2"/>
<evidence type="ECO:0000313" key="2">
    <source>
        <dbReference type="EMBL" id="PWN31499.1"/>
    </source>
</evidence>
<gene>
    <name evidence="2" type="ORF">FA14DRAFT_162746</name>
</gene>
<dbReference type="RefSeq" id="XP_025351801.1">
    <property type="nucleotide sequence ID" value="XM_025499747.1"/>
</dbReference>
<dbReference type="STRING" id="1280837.A0A316V1S2"/>
<proteinExistence type="predicted"/>
<sequence length="168" mass="19128">MYNLSSSKSEDGVSGPSSSNTLSDRSSKRSNVRKTRNVPIKSIPDLRFEQSYLASIRGFIHEEDDQKARLMKSSQWNDSEVKSQIEGESKNSDSNLLDITTTRSSHGEPELWIGRLRIEWFPLLYLTLRDQLLSPIVQGAVFGMAGLAYGQFRSFLITRRNVNRQTRN</sequence>
<dbReference type="PANTHER" id="PTHR38699:SF1">
    <property type="entry name" value="MITOPHAGY RECEPTOR ATG43"/>
    <property type="match status" value="1"/>
</dbReference>
<dbReference type="EMBL" id="KZ819608">
    <property type="protein sequence ID" value="PWN31499.1"/>
    <property type="molecule type" value="Genomic_DNA"/>
</dbReference>
<feature type="compositionally biased region" description="Basic and acidic residues" evidence="1">
    <location>
        <begin position="79"/>
        <end position="91"/>
    </location>
</feature>